<keyword evidence="1" id="KW-0064">Aspartyl protease</keyword>
<keyword evidence="5" id="KW-0695">RNA-directed DNA polymerase</keyword>
<keyword evidence="6" id="KW-1185">Reference proteome</keyword>
<evidence type="ECO:0000256" key="1">
    <source>
        <dbReference type="ARBA" id="ARBA00022750"/>
    </source>
</evidence>
<dbReference type="InterPro" id="IPR054722">
    <property type="entry name" value="PolX-like_BBD"/>
</dbReference>
<protein>
    <submittedName>
        <fullName evidence="5">Putative RNA-directed DNA polymerase</fullName>
        <ecNumber evidence="5">2.7.7.49</ecNumber>
    </submittedName>
</protein>
<dbReference type="GO" id="GO:0004190">
    <property type="term" value="F:aspartic-type endopeptidase activity"/>
    <property type="evidence" value="ECO:0007669"/>
    <property type="project" value="UniProtKB-KW"/>
</dbReference>
<keyword evidence="1" id="KW-0378">Hydrolase</keyword>
<dbReference type="PANTHER" id="PTHR11439:SF470">
    <property type="entry name" value="CYSTEINE-RICH RLK (RECEPTOR-LIKE PROTEIN KINASE) 8"/>
    <property type="match status" value="1"/>
</dbReference>
<evidence type="ECO:0000259" key="3">
    <source>
        <dbReference type="Pfam" id="PF07727"/>
    </source>
</evidence>
<dbReference type="InterPro" id="IPR043502">
    <property type="entry name" value="DNA/RNA_pol_sf"/>
</dbReference>
<feature type="domain" description="Retrovirus-related Pol polyprotein from transposon TNT 1-94-like beta-barrel" evidence="4">
    <location>
        <begin position="300"/>
        <end position="374"/>
    </location>
</feature>
<dbReference type="EMBL" id="PDCK01000043">
    <property type="protein sequence ID" value="PRQ34018.1"/>
    <property type="molecule type" value="Genomic_DNA"/>
</dbReference>
<keyword evidence="5" id="KW-0548">Nucleotidyltransferase</keyword>
<comment type="caution">
    <text evidence="5">The sequence shown here is derived from an EMBL/GenBank/DDBJ whole genome shotgun (WGS) entry which is preliminary data.</text>
</comment>
<dbReference type="SUPFAM" id="SSF56672">
    <property type="entry name" value="DNA/RNA polymerases"/>
    <property type="match status" value="1"/>
</dbReference>
<evidence type="ECO:0000256" key="2">
    <source>
        <dbReference type="SAM" id="MobiDB-lite"/>
    </source>
</evidence>
<dbReference type="Pfam" id="PF07727">
    <property type="entry name" value="RVT_2"/>
    <property type="match status" value="1"/>
</dbReference>
<dbReference type="EC" id="2.7.7.49" evidence="5"/>
<dbReference type="AlphaFoldDB" id="A0A2P6QIL9"/>
<organism evidence="5 6">
    <name type="scientific">Rosa chinensis</name>
    <name type="common">China rose</name>
    <dbReference type="NCBI Taxonomy" id="74649"/>
    <lineage>
        <taxon>Eukaryota</taxon>
        <taxon>Viridiplantae</taxon>
        <taxon>Streptophyta</taxon>
        <taxon>Embryophyta</taxon>
        <taxon>Tracheophyta</taxon>
        <taxon>Spermatophyta</taxon>
        <taxon>Magnoliopsida</taxon>
        <taxon>eudicotyledons</taxon>
        <taxon>Gunneridae</taxon>
        <taxon>Pentapetalae</taxon>
        <taxon>rosids</taxon>
        <taxon>fabids</taxon>
        <taxon>Rosales</taxon>
        <taxon>Rosaceae</taxon>
        <taxon>Rosoideae</taxon>
        <taxon>Rosoideae incertae sedis</taxon>
        <taxon>Rosa</taxon>
    </lineage>
</organism>
<feature type="domain" description="Reverse transcriptase Ty1/copia-type" evidence="3">
    <location>
        <begin position="513"/>
        <end position="678"/>
    </location>
</feature>
<proteinExistence type="predicted"/>
<dbReference type="Pfam" id="PF22936">
    <property type="entry name" value="Pol_BBD"/>
    <property type="match status" value="1"/>
</dbReference>
<evidence type="ECO:0000259" key="4">
    <source>
        <dbReference type="Pfam" id="PF22936"/>
    </source>
</evidence>
<dbReference type="GO" id="GO:0003964">
    <property type="term" value="F:RNA-directed DNA polymerase activity"/>
    <property type="evidence" value="ECO:0007669"/>
    <property type="project" value="UniProtKB-KW"/>
</dbReference>
<dbReference type="Gramene" id="PRQ34018">
    <property type="protein sequence ID" value="PRQ34018"/>
    <property type="gene ID" value="RchiOBHm_Chr5g0064121"/>
</dbReference>
<dbReference type="STRING" id="74649.A0A2P6QIL9"/>
<evidence type="ECO:0000313" key="5">
    <source>
        <dbReference type="EMBL" id="PRQ34018.1"/>
    </source>
</evidence>
<feature type="region of interest" description="Disordered" evidence="2">
    <location>
        <begin position="416"/>
        <end position="443"/>
    </location>
</feature>
<gene>
    <name evidence="5" type="ORF">RchiOBHm_Chr5g0064121</name>
</gene>
<evidence type="ECO:0000313" key="6">
    <source>
        <dbReference type="Proteomes" id="UP000238479"/>
    </source>
</evidence>
<reference evidence="5 6" key="1">
    <citation type="journal article" date="2018" name="Nat. Genet.">
        <title>The Rosa genome provides new insights in the design of modern roses.</title>
        <authorList>
            <person name="Bendahmane M."/>
        </authorList>
    </citation>
    <scope>NUCLEOTIDE SEQUENCE [LARGE SCALE GENOMIC DNA]</scope>
    <source>
        <strain evidence="6">cv. Old Blush</strain>
    </source>
</reference>
<dbReference type="InterPro" id="IPR013103">
    <property type="entry name" value="RVT_2"/>
</dbReference>
<accession>A0A2P6QIL9</accession>
<dbReference type="CDD" id="cd09272">
    <property type="entry name" value="RNase_HI_RT_Ty1"/>
    <property type="match status" value="1"/>
</dbReference>
<sequence>MLHVPRLPLYVVRFSSMLKNQYRNYHHLISIWYQSRNPHRTCIYFGLSRLSCFSILLIKMTEGEGSLSAKTESSDGNLNQPEEDKVFQLLASLGYEYEDLRSHLLMSPEFPSFTTVCNSIQREEVSKKVMNMDSRVGGSEAMAFAANKSVTSDRTYKGKRPYLKCTHCEHIGRTGIGHTRERCWILHPELKPKFNEDQKNQRGTIQRSSYISNLKANFSNTSEEMMKFTSNPITIINEFATYLQKKQGSLESNENGSTTAMLGNFAGFLSKSNMASLEDILGIICAISIALDVSKNHDFWIVDSGASDHMTNNSFILYDFETVSKPSHVSIANGNDVPILGKGKLKLFLDSVESFALFVPSFPFQLLSVGRLMNSLDCLTIFSPSNVVFQDRVSKKKIGEGSQQPVQQIVDTEEVQADSNTQDHQPEVVPNMPQPRRNPPRGRHLPARLQEYETYTPRYPLAQVAHSTNSSSPHRAFLIKISKEGEPRNFEEANQSLVWKEAMHDELKALDDNRTWSIVKLPKRQKIVGARWIYKIKFNSDDSIERHKARLVARGFTQTFGVDYKETFAPVAKMNTVRVLLSVAVNCGWSLYQMDVKNAFLHGDLEEDVYMRLPPGHSRESESGMVCKLHKALYGLKQSPRAWYSKLSSVLLASSFKRSHADSMFIRNGKASKLVVLVILRYLKGTVDRGIVMKNNGHFNLVGYSDSDWAGNAIDRKSTTGYCTFIGGNLVTWKSKKQTVVAHSSAEAEYRAMASITCELIWLKTLLGDLGIVCTMPISLHCDNQAAMHIAANPVFHERTKHIEVNCHFVRDQVQSKLIKTVYTRSCDQLAVIFTKILTFAQFERLLSKLGSRNCLDPA</sequence>
<name>A0A2P6QIL9_ROSCH</name>
<keyword evidence="1" id="KW-0645">Protease</keyword>
<dbReference type="PANTHER" id="PTHR11439">
    <property type="entry name" value="GAG-POL-RELATED RETROTRANSPOSON"/>
    <property type="match status" value="1"/>
</dbReference>
<keyword evidence="5" id="KW-0808">Transferase</keyword>
<dbReference type="Proteomes" id="UP000238479">
    <property type="component" value="Chromosome 5"/>
</dbReference>